<gene>
    <name evidence="1" type="ORF">FA13DRAFT_1004316</name>
</gene>
<evidence type="ECO:0000313" key="1">
    <source>
        <dbReference type="EMBL" id="TEB11085.1"/>
    </source>
</evidence>
<name>A0A4Y7RQ07_COPMI</name>
<evidence type="ECO:0000313" key="2">
    <source>
        <dbReference type="Proteomes" id="UP000298030"/>
    </source>
</evidence>
<accession>A0A4Y7RQ07</accession>
<organism evidence="1 2">
    <name type="scientific">Coprinellus micaceus</name>
    <name type="common">Glistening ink-cap mushroom</name>
    <name type="synonym">Coprinus micaceus</name>
    <dbReference type="NCBI Taxonomy" id="71717"/>
    <lineage>
        <taxon>Eukaryota</taxon>
        <taxon>Fungi</taxon>
        <taxon>Dikarya</taxon>
        <taxon>Basidiomycota</taxon>
        <taxon>Agaricomycotina</taxon>
        <taxon>Agaricomycetes</taxon>
        <taxon>Agaricomycetidae</taxon>
        <taxon>Agaricales</taxon>
        <taxon>Agaricineae</taxon>
        <taxon>Psathyrellaceae</taxon>
        <taxon>Coprinellus</taxon>
    </lineage>
</organism>
<reference evidence="1 2" key="1">
    <citation type="journal article" date="2019" name="Nat. Ecol. Evol.">
        <title>Megaphylogeny resolves global patterns of mushroom evolution.</title>
        <authorList>
            <person name="Varga T."/>
            <person name="Krizsan K."/>
            <person name="Foldi C."/>
            <person name="Dima B."/>
            <person name="Sanchez-Garcia M."/>
            <person name="Sanchez-Ramirez S."/>
            <person name="Szollosi G.J."/>
            <person name="Szarkandi J.G."/>
            <person name="Papp V."/>
            <person name="Albert L."/>
            <person name="Andreopoulos W."/>
            <person name="Angelini C."/>
            <person name="Antonin V."/>
            <person name="Barry K.W."/>
            <person name="Bougher N.L."/>
            <person name="Buchanan P."/>
            <person name="Buyck B."/>
            <person name="Bense V."/>
            <person name="Catcheside P."/>
            <person name="Chovatia M."/>
            <person name="Cooper J."/>
            <person name="Damon W."/>
            <person name="Desjardin D."/>
            <person name="Finy P."/>
            <person name="Geml J."/>
            <person name="Haridas S."/>
            <person name="Hughes K."/>
            <person name="Justo A."/>
            <person name="Karasinski D."/>
            <person name="Kautmanova I."/>
            <person name="Kiss B."/>
            <person name="Kocsube S."/>
            <person name="Kotiranta H."/>
            <person name="LaButti K.M."/>
            <person name="Lechner B.E."/>
            <person name="Liimatainen K."/>
            <person name="Lipzen A."/>
            <person name="Lukacs Z."/>
            <person name="Mihaltcheva S."/>
            <person name="Morgado L.N."/>
            <person name="Niskanen T."/>
            <person name="Noordeloos M.E."/>
            <person name="Ohm R.A."/>
            <person name="Ortiz-Santana B."/>
            <person name="Ovrebo C."/>
            <person name="Racz N."/>
            <person name="Riley R."/>
            <person name="Savchenko A."/>
            <person name="Shiryaev A."/>
            <person name="Soop K."/>
            <person name="Spirin V."/>
            <person name="Szebenyi C."/>
            <person name="Tomsovsky M."/>
            <person name="Tulloss R.E."/>
            <person name="Uehling J."/>
            <person name="Grigoriev I.V."/>
            <person name="Vagvolgyi C."/>
            <person name="Papp T."/>
            <person name="Martin F.M."/>
            <person name="Miettinen O."/>
            <person name="Hibbett D.S."/>
            <person name="Nagy L.G."/>
        </authorList>
    </citation>
    <scope>NUCLEOTIDE SEQUENCE [LARGE SCALE GENOMIC DNA]</scope>
    <source>
        <strain evidence="1 2">FP101781</strain>
    </source>
</reference>
<dbReference type="EMBL" id="QPFP01000455">
    <property type="protein sequence ID" value="TEB11085.1"/>
    <property type="molecule type" value="Genomic_DNA"/>
</dbReference>
<comment type="caution">
    <text evidence="1">The sequence shown here is derived from an EMBL/GenBank/DDBJ whole genome shotgun (WGS) entry which is preliminary data.</text>
</comment>
<proteinExistence type="predicted"/>
<protein>
    <submittedName>
        <fullName evidence="1">Uncharacterized protein</fullName>
    </submittedName>
</protein>
<dbReference type="AlphaFoldDB" id="A0A4Y7RQ07"/>
<dbReference type="Proteomes" id="UP000298030">
    <property type="component" value="Unassembled WGS sequence"/>
</dbReference>
<sequence>MFLRSFEVKDTLPPITNFLTSIKVMAAFKITSRIEGGSEPFPLLDQCFGALPKAWVGPPNSSRARGEAQKLELRRWSPTCRWPPQLNYFFGQWRAMLRAAAFCFRRGSARRKTSLIAHSSPLQKHLAVLKFLRCLYSNCFGTPQSIWNSVLGLLPNFRGDNRSSRLSLARWSPFWSMNQMLIPILPSLLYRTFGSLERYTRISTYVSQGNSRLPSFL</sequence>
<keyword evidence="2" id="KW-1185">Reference proteome</keyword>